<dbReference type="GO" id="GO:0008412">
    <property type="term" value="F:4-hydroxybenzoate polyprenyltransferase activity"/>
    <property type="evidence" value="ECO:0007669"/>
    <property type="project" value="UniProtKB-EC"/>
</dbReference>
<dbReference type="InterPro" id="IPR044878">
    <property type="entry name" value="UbiA_sf"/>
</dbReference>
<dbReference type="InterPro" id="IPR030470">
    <property type="entry name" value="UbiA_prenylTrfase_CS"/>
</dbReference>
<keyword evidence="5 11" id="KW-0997">Cell inner membrane</keyword>
<evidence type="ECO:0000256" key="8">
    <source>
        <dbReference type="ARBA" id="ARBA00022692"/>
    </source>
</evidence>
<dbReference type="PROSITE" id="PS00943">
    <property type="entry name" value="UBIA"/>
    <property type="match status" value="1"/>
</dbReference>
<evidence type="ECO:0000313" key="13">
    <source>
        <dbReference type="EMBL" id="MDC7683409.1"/>
    </source>
</evidence>
<keyword evidence="4 11" id="KW-1003">Cell membrane</keyword>
<evidence type="ECO:0000256" key="2">
    <source>
        <dbReference type="ARBA" id="ARBA00004141"/>
    </source>
</evidence>
<dbReference type="InterPro" id="IPR006370">
    <property type="entry name" value="HB_polyprenyltransferase-like"/>
</dbReference>
<sequence length="308" mass="33816">MTETPQILPDAAATNWVDRHAPVALRPWLKLGRFDRPVGIWLLFLPGAMGIVFGAQWVLSWEALYKLVLFAVGSALMRGAGCAFNDFVDRDFDAQVERTRMRPIPAGQITPKQALAFVAASSLISLLILIQLGWTAIALGIASLALVAAYPFMKRITWWPQAWLGLTFNWGFLMGYASLTGHLSLGALIFYAGLVFWTIGYDTIYAYQDIEDDAMIGVKSSARALGSNARGGVSFFYALAIALTGIGGIVGGLYWPFYGGLFITGWHLFAQVRALRIDDNGLLLRLFKSNRDTGLLWVAAIILGHLRP</sequence>
<evidence type="ECO:0000256" key="11">
    <source>
        <dbReference type="HAMAP-Rule" id="MF_01635"/>
    </source>
</evidence>
<dbReference type="Proteomes" id="UP001214854">
    <property type="component" value="Unassembled WGS sequence"/>
</dbReference>
<comment type="cofactor">
    <cofactor evidence="1 11">
        <name>Mg(2+)</name>
        <dbReference type="ChEBI" id="CHEBI:18420"/>
    </cofactor>
</comment>
<dbReference type="HAMAP" id="MF_01635">
    <property type="entry name" value="UbiA"/>
    <property type="match status" value="1"/>
</dbReference>
<proteinExistence type="inferred from homology"/>
<feature type="transmembrane region" description="Helical" evidence="11">
    <location>
        <begin position="228"/>
        <end position="249"/>
    </location>
</feature>
<keyword evidence="14" id="KW-1185">Reference proteome</keyword>
<name>A0ABT5HTU9_9CAUL</name>
<protein>
    <recommendedName>
        <fullName evidence="11 12">4-hydroxybenzoate octaprenyltransferase</fullName>
        <ecNumber evidence="11 12">2.5.1.39</ecNumber>
    </recommendedName>
    <alternativeName>
        <fullName evidence="11">4-HB polyprenyltransferase</fullName>
    </alternativeName>
</protein>
<feature type="transmembrane region" description="Helical" evidence="11">
    <location>
        <begin position="109"/>
        <end position="130"/>
    </location>
</feature>
<dbReference type="PANTHER" id="PTHR11048:SF28">
    <property type="entry name" value="4-HYDROXYBENZOATE POLYPRENYLTRANSFERASE, MITOCHONDRIAL"/>
    <property type="match status" value="1"/>
</dbReference>
<feature type="transmembrane region" description="Helical" evidence="11">
    <location>
        <begin position="136"/>
        <end position="153"/>
    </location>
</feature>
<evidence type="ECO:0000256" key="12">
    <source>
        <dbReference type="NCBIfam" id="TIGR01474"/>
    </source>
</evidence>
<comment type="function">
    <text evidence="11">Catalyzes the prenylation of para-hydroxybenzoate (PHB) with an all-trans polyprenyl group. Mediates the second step in the final reaction sequence of ubiquinone-8 (UQ-8) biosynthesis, which is the condensation of the polyisoprenoid side chain with PHB, generating the first membrane-bound Q intermediate 3-octaprenyl-4-hydroxybenzoate.</text>
</comment>
<feature type="transmembrane region" description="Helical" evidence="11">
    <location>
        <begin position="185"/>
        <end position="207"/>
    </location>
</feature>
<feature type="transmembrane region" description="Helical" evidence="11">
    <location>
        <begin position="38"/>
        <end position="59"/>
    </location>
</feature>
<gene>
    <name evidence="11 13" type="primary">ubiA</name>
    <name evidence="13" type="ORF">PQU92_08990</name>
</gene>
<dbReference type="EC" id="2.5.1.39" evidence="11 12"/>
<evidence type="ECO:0000256" key="5">
    <source>
        <dbReference type="ARBA" id="ARBA00022519"/>
    </source>
</evidence>
<organism evidence="13 14">
    <name type="scientific">Asticcacaulis aquaticus</name>
    <dbReference type="NCBI Taxonomy" id="2984212"/>
    <lineage>
        <taxon>Bacteria</taxon>
        <taxon>Pseudomonadati</taxon>
        <taxon>Pseudomonadota</taxon>
        <taxon>Alphaproteobacteria</taxon>
        <taxon>Caulobacterales</taxon>
        <taxon>Caulobacteraceae</taxon>
        <taxon>Asticcacaulis</taxon>
    </lineage>
</organism>
<dbReference type="RefSeq" id="WP_272747879.1">
    <property type="nucleotide sequence ID" value="NZ_JAQQKX010000006.1"/>
</dbReference>
<dbReference type="Pfam" id="PF01040">
    <property type="entry name" value="UbiA"/>
    <property type="match status" value="1"/>
</dbReference>
<evidence type="ECO:0000256" key="9">
    <source>
        <dbReference type="ARBA" id="ARBA00022989"/>
    </source>
</evidence>
<comment type="pathway">
    <text evidence="11">Cofactor biosynthesis; ubiquinone biosynthesis.</text>
</comment>
<keyword evidence="7 11" id="KW-0831">Ubiquinone biosynthesis</keyword>
<dbReference type="InterPro" id="IPR039653">
    <property type="entry name" value="Prenyltransferase"/>
</dbReference>
<reference evidence="13 14" key="1">
    <citation type="submission" date="2023-01" db="EMBL/GenBank/DDBJ databases">
        <title>Novel species of the genus Asticcacaulis isolated from rivers.</title>
        <authorList>
            <person name="Lu H."/>
        </authorList>
    </citation>
    <scope>NUCLEOTIDE SEQUENCE [LARGE SCALE GENOMIC DNA]</scope>
    <source>
        <strain evidence="13 14">BYS171W</strain>
    </source>
</reference>
<keyword evidence="9 11" id="KW-1133">Transmembrane helix</keyword>
<accession>A0ABT5HTU9</accession>
<evidence type="ECO:0000256" key="4">
    <source>
        <dbReference type="ARBA" id="ARBA00022475"/>
    </source>
</evidence>
<dbReference type="EMBL" id="JAQQKX010000006">
    <property type="protein sequence ID" value="MDC7683409.1"/>
    <property type="molecule type" value="Genomic_DNA"/>
</dbReference>
<comment type="similarity">
    <text evidence="3 11">Belongs to the UbiA prenyltransferase family.</text>
</comment>
<keyword evidence="10 11" id="KW-0472">Membrane</keyword>
<dbReference type="NCBIfam" id="TIGR01474">
    <property type="entry name" value="ubiA_proteo"/>
    <property type="match status" value="1"/>
</dbReference>
<evidence type="ECO:0000256" key="6">
    <source>
        <dbReference type="ARBA" id="ARBA00022679"/>
    </source>
</evidence>
<evidence type="ECO:0000256" key="10">
    <source>
        <dbReference type="ARBA" id="ARBA00023136"/>
    </source>
</evidence>
<dbReference type="PANTHER" id="PTHR11048">
    <property type="entry name" value="PRENYLTRANSFERASES"/>
    <property type="match status" value="1"/>
</dbReference>
<keyword evidence="8 11" id="KW-0812">Transmembrane</keyword>
<dbReference type="Gene3D" id="1.10.357.140">
    <property type="entry name" value="UbiA prenyltransferase"/>
    <property type="match status" value="1"/>
</dbReference>
<comment type="caution">
    <text evidence="13">The sequence shown here is derived from an EMBL/GenBank/DDBJ whole genome shotgun (WGS) entry which is preliminary data.</text>
</comment>
<evidence type="ECO:0000313" key="14">
    <source>
        <dbReference type="Proteomes" id="UP001214854"/>
    </source>
</evidence>
<comment type="subcellular location">
    <subcellularLocation>
        <location evidence="11">Cell inner membrane</location>
        <topology evidence="11">Multi-pass membrane protein</topology>
    </subcellularLocation>
    <subcellularLocation>
        <location evidence="2">Membrane</location>
        <topology evidence="2">Multi-pass membrane protein</topology>
    </subcellularLocation>
</comment>
<dbReference type="InterPro" id="IPR000537">
    <property type="entry name" value="UbiA_prenyltransferase"/>
</dbReference>
<evidence type="ECO:0000256" key="3">
    <source>
        <dbReference type="ARBA" id="ARBA00005985"/>
    </source>
</evidence>
<evidence type="ECO:0000256" key="1">
    <source>
        <dbReference type="ARBA" id="ARBA00001946"/>
    </source>
</evidence>
<evidence type="ECO:0000256" key="7">
    <source>
        <dbReference type="ARBA" id="ARBA00022688"/>
    </source>
</evidence>
<dbReference type="Gene3D" id="1.20.120.1780">
    <property type="entry name" value="UbiA prenyltransferase"/>
    <property type="match status" value="1"/>
</dbReference>
<dbReference type="CDD" id="cd13959">
    <property type="entry name" value="PT_UbiA_COQ2"/>
    <property type="match status" value="1"/>
</dbReference>
<keyword evidence="6 11" id="KW-0808">Transferase</keyword>
<comment type="catalytic activity">
    <reaction evidence="11">
        <text>all-trans-octaprenyl diphosphate + 4-hydroxybenzoate = 4-hydroxy-3-(all-trans-octaprenyl)benzoate + diphosphate</text>
        <dbReference type="Rhea" id="RHEA:27782"/>
        <dbReference type="ChEBI" id="CHEBI:1617"/>
        <dbReference type="ChEBI" id="CHEBI:17879"/>
        <dbReference type="ChEBI" id="CHEBI:33019"/>
        <dbReference type="ChEBI" id="CHEBI:57711"/>
        <dbReference type="EC" id="2.5.1.39"/>
    </reaction>
</comment>
<keyword evidence="11" id="KW-0460">Magnesium</keyword>